<keyword evidence="2" id="KW-0012">Acyltransferase</keyword>
<dbReference type="PROSITE" id="PS51257">
    <property type="entry name" value="PROKAR_LIPOPROTEIN"/>
    <property type="match status" value="1"/>
</dbReference>
<evidence type="ECO:0000313" key="4">
    <source>
        <dbReference type="EMBL" id="EJX09588.1"/>
    </source>
</evidence>
<dbReference type="InterPro" id="IPR040234">
    <property type="entry name" value="QC/QCL"/>
</dbReference>
<dbReference type="InterPro" id="IPR007484">
    <property type="entry name" value="Peptidase_M28"/>
</dbReference>
<keyword evidence="1" id="KW-0808">Transferase</keyword>
<dbReference type="GO" id="GO:0008270">
    <property type="term" value="F:zinc ion binding"/>
    <property type="evidence" value="ECO:0007669"/>
    <property type="project" value="TreeGrafter"/>
</dbReference>
<sequence length="332" mass="37781">MKQIHTTHILLVLLTISMTACSSHKKQTENISAETVEKEVVAPEFDADSAWNYIKAQVDFGPRVPNTTAHQSCGNYLMQKLKQFGAKVYNQYADLTAYDGTLLKARNIIGSYKPENRKRIALFAHWDCRPWADNDPDKKNHHTPVLGANDGASGVGVLLEIARQLQQQAPTLGIDLIFFDAEDYGAHASYQGKHQEEFWCLGSQYWSRSPHVANYNARFGILLDMVGGKNALFRYEYFSEQYAKNINRKVWKTADRAGYRGYFEKTDGGGCTDDHLFVNRIARIPTIDIIPYSETESFFEHWHTVKDNMDAIDRNTLKAVGQTVLQVIYNEK</sequence>
<dbReference type="PANTHER" id="PTHR12283">
    <property type="entry name" value="GLUTAMINYL-PEPTIDE CYCLOTRANSFERASE"/>
    <property type="match status" value="1"/>
</dbReference>
<name>J9H1I0_9ZZZZ</name>
<protein>
    <submittedName>
        <fullName evidence="4">Peptidase, M28 family</fullName>
    </submittedName>
</protein>
<dbReference type="EMBL" id="AMCI01000360">
    <property type="protein sequence ID" value="EJX09588.1"/>
    <property type="molecule type" value="Genomic_DNA"/>
</dbReference>
<feature type="domain" description="Peptidase M28" evidence="3">
    <location>
        <begin position="107"/>
        <end position="327"/>
    </location>
</feature>
<dbReference type="PANTHER" id="PTHR12283:SF6">
    <property type="entry name" value="GLUTAMINYL-PEPTIDE CYCLOTRANSFERASE-RELATED"/>
    <property type="match status" value="1"/>
</dbReference>
<evidence type="ECO:0000256" key="2">
    <source>
        <dbReference type="ARBA" id="ARBA00023315"/>
    </source>
</evidence>
<evidence type="ECO:0000256" key="1">
    <source>
        <dbReference type="ARBA" id="ARBA00022679"/>
    </source>
</evidence>
<dbReference type="AlphaFoldDB" id="J9H1I0"/>
<dbReference type="GO" id="GO:0016603">
    <property type="term" value="F:glutaminyl-peptide cyclotransferase activity"/>
    <property type="evidence" value="ECO:0007669"/>
    <property type="project" value="TreeGrafter"/>
</dbReference>
<dbReference type="Pfam" id="PF04389">
    <property type="entry name" value="Peptidase_M28"/>
    <property type="match status" value="1"/>
</dbReference>
<dbReference type="Gene3D" id="3.40.630.10">
    <property type="entry name" value="Zn peptidases"/>
    <property type="match status" value="1"/>
</dbReference>
<reference evidence="4" key="1">
    <citation type="journal article" date="2012" name="PLoS ONE">
        <title>Gene sets for utilization of primary and secondary nutrition supplies in the distal gut of endangered iberian lynx.</title>
        <authorList>
            <person name="Alcaide M."/>
            <person name="Messina E."/>
            <person name="Richter M."/>
            <person name="Bargiela R."/>
            <person name="Peplies J."/>
            <person name="Huws S.A."/>
            <person name="Newbold C.J."/>
            <person name="Golyshin P.N."/>
            <person name="Simon M.A."/>
            <person name="Lopez G."/>
            <person name="Yakimov M.M."/>
            <person name="Ferrer M."/>
        </authorList>
    </citation>
    <scope>NUCLEOTIDE SEQUENCE</scope>
</reference>
<gene>
    <name evidence="4" type="ORF">EVA_02302</name>
</gene>
<organism evidence="4">
    <name type="scientific">gut metagenome</name>
    <dbReference type="NCBI Taxonomy" id="749906"/>
    <lineage>
        <taxon>unclassified sequences</taxon>
        <taxon>metagenomes</taxon>
        <taxon>organismal metagenomes</taxon>
    </lineage>
</organism>
<dbReference type="SUPFAM" id="SSF53187">
    <property type="entry name" value="Zn-dependent exopeptidases"/>
    <property type="match status" value="1"/>
</dbReference>
<dbReference type="CDD" id="cd08656">
    <property type="entry name" value="M28_like"/>
    <property type="match status" value="1"/>
</dbReference>
<comment type="caution">
    <text evidence="4">The sequence shown here is derived from an EMBL/GenBank/DDBJ whole genome shotgun (WGS) entry which is preliminary data.</text>
</comment>
<accession>J9H1I0</accession>
<evidence type="ECO:0000259" key="3">
    <source>
        <dbReference type="Pfam" id="PF04389"/>
    </source>
</evidence>
<proteinExistence type="predicted"/>